<dbReference type="HOGENOM" id="CLU_122360_0_0_11"/>
<dbReference type="PATRIC" id="fig|1035195.3.peg.570"/>
<keyword evidence="3" id="KW-1185">Reference proteome</keyword>
<evidence type="ECO:0000313" key="2">
    <source>
        <dbReference type="EMBL" id="EKX91564.1"/>
    </source>
</evidence>
<evidence type="ECO:0000256" key="1">
    <source>
        <dbReference type="SAM" id="Phobius"/>
    </source>
</evidence>
<gene>
    <name evidence="2" type="ORF">HMPREF9997_00634</name>
</gene>
<accession>L1MKR8</accession>
<dbReference type="OrthoDB" id="4426042at2"/>
<feature type="transmembrane region" description="Helical" evidence="1">
    <location>
        <begin position="12"/>
        <end position="31"/>
    </location>
</feature>
<evidence type="ECO:0008006" key="4">
    <source>
        <dbReference type="Google" id="ProtNLM"/>
    </source>
</evidence>
<dbReference type="GeneID" id="84896012"/>
<keyword evidence="1" id="KW-1133">Transmembrane helix</keyword>
<sequence>MRVRRRLHQVVLVVYAVLLLASISMVAGPFYNDYRIAQHPGRALAHVTAVGAKRTAVEYQDGEGIFHSPAAGVFYPTGLGEGQRVWVTYSTEDPDLVKVENRSWTLAIVPALSVAAVSTVVAVVLWWLVGFFSRRAVRRHRA</sequence>
<dbReference type="RefSeq" id="WP_006062884.1">
    <property type="nucleotide sequence ID" value="NZ_KB290827.1"/>
</dbReference>
<name>L1MKR8_9CORY</name>
<proteinExistence type="predicted"/>
<feature type="transmembrane region" description="Helical" evidence="1">
    <location>
        <begin position="104"/>
        <end position="132"/>
    </location>
</feature>
<evidence type="ECO:0000313" key="3">
    <source>
        <dbReference type="Proteomes" id="UP000010445"/>
    </source>
</evidence>
<dbReference type="Proteomes" id="UP000010445">
    <property type="component" value="Unassembled WGS sequence"/>
</dbReference>
<reference evidence="2 3" key="1">
    <citation type="submission" date="2012-05" db="EMBL/GenBank/DDBJ databases">
        <authorList>
            <person name="Weinstock G."/>
            <person name="Sodergren E."/>
            <person name="Lobos E.A."/>
            <person name="Fulton L."/>
            <person name="Fulton R."/>
            <person name="Courtney L."/>
            <person name="Fronick C."/>
            <person name="O'Laughlin M."/>
            <person name="Godfrey J."/>
            <person name="Wilson R.M."/>
            <person name="Miner T."/>
            <person name="Farmer C."/>
            <person name="Delehaunty K."/>
            <person name="Cordes M."/>
            <person name="Minx P."/>
            <person name="Tomlinson C."/>
            <person name="Chen J."/>
            <person name="Wollam A."/>
            <person name="Pepin K.H."/>
            <person name="Bhonagiri V."/>
            <person name="Zhang X."/>
            <person name="Suruliraj S."/>
            <person name="Warren W."/>
            <person name="Mitreva M."/>
            <person name="Mardis E.R."/>
            <person name="Wilson R.K."/>
        </authorList>
    </citation>
    <scope>NUCLEOTIDE SEQUENCE [LARGE SCALE GENOMIC DNA]</scope>
    <source>
        <strain evidence="2 3">F0235</strain>
    </source>
</reference>
<comment type="caution">
    <text evidence="2">The sequence shown here is derived from an EMBL/GenBank/DDBJ whole genome shotgun (WGS) entry which is preliminary data.</text>
</comment>
<dbReference type="eggNOG" id="ENOG5031IR2">
    <property type="taxonomic scope" value="Bacteria"/>
</dbReference>
<dbReference type="AlphaFoldDB" id="L1MKR8"/>
<dbReference type="EMBL" id="AMEM01000011">
    <property type="protein sequence ID" value="EKX91564.1"/>
    <property type="molecule type" value="Genomic_DNA"/>
</dbReference>
<keyword evidence="1" id="KW-0472">Membrane</keyword>
<organism evidence="2 3">
    <name type="scientific">Corynebacterium durum F0235</name>
    <dbReference type="NCBI Taxonomy" id="1035195"/>
    <lineage>
        <taxon>Bacteria</taxon>
        <taxon>Bacillati</taxon>
        <taxon>Actinomycetota</taxon>
        <taxon>Actinomycetes</taxon>
        <taxon>Mycobacteriales</taxon>
        <taxon>Corynebacteriaceae</taxon>
        <taxon>Corynebacterium</taxon>
    </lineage>
</organism>
<dbReference type="STRING" id="1035195.HMPREF9997_00634"/>
<keyword evidence="1" id="KW-0812">Transmembrane</keyword>
<protein>
    <recommendedName>
        <fullName evidence="4">DUF3592 domain-containing protein</fullName>
    </recommendedName>
</protein>